<dbReference type="CDD" id="cd00840">
    <property type="entry name" value="MPP_Mre11_N"/>
    <property type="match status" value="1"/>
</dbReference>
<comment type="caution">
    <text evidence="3">The sequence shown here is derived from an EMBL/GenBank/DDBJ whole genome shotgun (WGS) entry which is preliminary data.</text>
</comment>
<dbReference type="EMBL" id="JARZHI010000006">
    <property type="protein sequence ID" value="MDI1429775.1"/>
    <property type="molecule type" value="Genomic_DNA"/>
</dbReference>
<keyword evidence="3" id="KW-0269">Exonuclease</keyword>
<dbReference type="InterPro" id="IPR004843">
    <property type="entry name" value="Calcineurin-like_PHP"/>
</dbReference>
<dbReference type="SUPFAM" id="SSF56300">
    <property type="entry name" value="Metallo-dependent phosphatases"/>
    <property type="match status" value="1"/>
</dbReference>
<dbReference type="RefSeq" id="WP_136965680.1">
    <property type="nucleotide sequence ID" value="NZ_JARZHI010000006.1"/>
</dbReference>
<dbReference type="Gene3D" id="3.60.21.10">
    <property type="match status" value="1"/>
</dbReference>
<accession>A0ABT6NN69</accession>
<dbReference type="InterPro" id="IPR050535">
    <property type="entry name" value="DNA_Repair-Maintenance_Comp"/>
</dbReference>
<feature type="domain" description="Calcineurin-like phosphoesterase" evidence="2">
    <location>
        <begin position="1"/>
        <end position="193"/>
    </location>
</feature>
<dbReference type="PANTHER" id="PTHR30337">
    <property type="entry name" value="COMPONENT OF ATP-DEPENDENT DSDNA EXONUCLEASE"/>
    <property type="match status" value="1"/>
</dbReference>
<gene>
    <name evidence="3" type="ORF">QHF89_09720</name>
</gene>
<proteinExistence type="predicted"/>
<dbReference type="Pfam" id="PF00149">
    <property type="entry name" value="Metallophos"/>
    <property type="match status" value="1"/>
</dbReference>
<keyword evidence="1 3" id="KW-0378">Hydrolase</keyword>
<dbReference type="InterPro" id="IPR041796">
    <property type="entry name" value="Mre11_N"/>
</dbReference>
<dbReference type="PANTHER" id="PTHR30337:SF7">
    <property type="entry name" value="PHOSPHOESTERASE"/>
    <property type="match status" value="1"/>
</dbReference>
<evidence type="ECO:0000313" key="4">
    <source>
        <dbReference type="Proteomes" id="UP001160301"/>
    </source>
</evidence>
<dbReference type="Proteomes" id="UP001160301">
    <property type="component" value="Unassembled WGS sequence"/>
</dbReference>
<dbReference type="InterPro" id="IPR014576">
    <property type="entry name" value="Pesterase_YhaO"/>
</dbReference>
<dbReference type="EC" id="3.1.-.-" evidence="3"/>
<dbReference type="InterPro" id="IPR029052">
    <property type="entry name" value="Metallo-depent_PP-like"/>
</dbReference>
<organism evidence="3 4">
    <name type="scientific">Polyangium sorediatum</name>
    <dbReference type="NCBI Taxonomy" id="889274"/>
    <lineage>
        <taxon>Bacteria</taxon>
        <taxon>Pseudomonadati</taxon>
        <taxon>Myxococcota</taxon>
        <taxon>Polyangia</taxon>
        <taxon>Polyangiales</taxon>
        <taxon>Polyangiaceae</taxon>
        <taxon>Polyangium</taxon>
    </lineage>
</organism>
<evidence type="ECO:0000256" key="1">
    <source>
        <dbReference type="ARBA" id="ARBA00022801"/>
    </source>
</evidence>
<keyword evidence="4" id="KW-1185">Reference proteome</keyword>
<evidence type="ECO:0000259" key="2">
    <source>
        <dbReference type="Pfam" id="PF00149"/>
    </source>
</evidence>
<evidence type="ECO:0000313" key="3">
    <source>
        <dbReference type="EMBL" id="MDI1429775.1"/>
    </source>
</evidence>
<name>A0ABT6NN69_9BACT</name>
<dbReference type="GO" id="GO:0004527">
    <property type="term" value="F:exonuclease activity"/>
    <property type="evidence" value="ECO:0007669"/>
    <property type="project" value="UniProtKB-KW"/>
</dbReference>
<keyword evidence="3" id="KW-0540">Nuclease</keyword>
<sequence length="416" mass="45868">MKFFHAADIHLDSPLRGLDRYEGAPADRLRGATRRALEALVEACIAEAVDFLLIAGDLYDGDWTDYNTGLFFVRQMARLREAGIRVFIVRGNHDAKSKILRLPEGVTELSTSRAETVPLDDIGVAVHGRGYARAETTEDLAQTYPVPRSDYFNIGLLHTAAEGREGHAPYAPCRVETLVQKGYDYWALGHVHAREVLHEKQPWIVFPGNLQGRHARETGPKGASLVTVEDGRVKSVEHRVLDVARWAVCQVDASAARSPDDVLELCRAALSNEVEAADGRVVCARIVLTGASRAHAALVRDVGHWRGEIRGLANDLGEAWIEKVELRTRTPADLDALAQNDNPIGGLLKRLRFLRDDDDALDKLGKELTDIVGKLPQEFFQGDAAAKITDLSVLRRIVDELPDYLLPQLSGEGDEA</sequence>
<reference evidence="3 4" key="1">
    <citation type="submission" date="2023-04" db="EMBL/GenBank/DDBJ databases">
        <title>The genome sequence of Polyangium sorediatum DSM14670.</title>
        <authorList>
            <person name="Zhang X."/>
        </authorList>
    </citation>
    <scope>NUCLEOTIDE SEQUENCE [LARGE SCALE GENOMIC DNA]</scope>
    <source>
        <strain evidence="3 4">DSM 14670</strain>
    </source>
</reference>
<dbReference type="PIRSF" id="PIRSF033091">
    <property type="entry name" value="Pesterase_YhaO"/>
    <property type="match status" value="1"/>
</dbReference>
<protein>
    <submittedName>
        <fullName evidence="3">DNA repair exonuclease</fullName>
        <ecNumber evidence="3">3.1.-.-</ecNumber>
    </submittedName>
</protein>